<reference evidence="1 2" key="1">
    <citation type="submission" date="2017-07" db="EMBL/GenBank/DDBJ databases">
        <authorList>
            <person name="Talla V."/>
            <person name="Backstrom N."/>
        </authorList>
    </citation>
    <scope>NUCLEOTIDE SEQUENCE [LARGE SCALE GENOMIC DNA]</scope>
</reference>
<dbReference type="EMBL" id="FZQP02002582">
    <property type="protein sequence ID" value="VVC96163.1"/>
    <property type="molecule type" value="Genomic_DNA"/>
</dbReference>
<dbReference type="Proteomes" id="UP000324832">
    <property type="component" value="Unassembled WGS sequence"/>
</dbReference>
<evidence type="ECO:0000313" key="2">
    <source>
        <dbReference type="Proteomes" id="UP000324832"/>
    </source>
</evidence>
<proteinExistence type="predicted"/>
<keyword evidence="2" id="KW-1185">Reference proteome</keyword>
<protein>
    <submittedName>
        <fullName evidence="1">Uncharacterized protein</fullName>
    </submittedName>
</protein>
<dbReference type="AlphaFoldDB" id="A0A5E4QEM9"/>
<organism evidence="1 2">
    <name type="scientific">Leptidea sinapis</name>
    <dbReference type="NCBI Taxonomy" id="189913"/>
    <lineage>
        <taxon>Eukaryota</taxon>
        <taxon>Metazoa</taxon>
        <taxon>Ecdysozoa</taxon>
        <taxon>Arthropoda</taxon>
        <taxon>Hexapoda</taxon>
        <taxon>Insecta</taxon>
        <taxon>Pterygota</taxon>
        <taxon>Neoptera</taxon>
        <taxon>Endopterygota</taxon>
        <taxon>Lepidoptera</taxon>
        <taxon>Glossata</taxon>
        <taxon>Ditrysia</taxon>
        <taxon>Papilionoidea</taxon>
        <taxon>Pieridae</taxon>
        <taxon>Dismorphiinae</taxon>
        <taxon>Leptidea</taxon>
    </lineage>
</organism>
<evidence type="ECO:0000313" key="1">
    <source>
        <dbReference type="EMBL" id="VVC96163.1"/>
    </source>
</evidence>
<feature type="non-terminal residue" evidence="1">
    <location>
        <position position="1"/>
    </location>
</feature>
<name>A0A5E4QEM9_9NEOP</name>
<sequence length="74" mass="8673">SILYYVSHRLGLLEQGFTSTYELVKLELTPKFWFGSTSDLPGIYIEKRELKHCPHYHMPTPSHGPTFSKMRQDM</sequence>
<accession>A0A5E4QEM9</accession>
<gene>
    <name evidence="1" type="ORF">LSINAPIS_LOCUS7714</name>
</gene>